<keyword evidence="4" id="KW-1185">Reference proteome</keyword>
<sequence>MFSLVSFSLAFITFSENTCASLSLVTGIHFNIKRSLWRLLLVFCCLLSGSDCQSYGYVLFMFFSEFNATKVVSLHTRGCLDSDLCNKTLTGSLIGASYTSTFKCCTTDLCNAGTSAQLSLTVALFTAALSTLRSFWEL</sequence>
<feature type="transmembrane region" description="Helical" evidence="1">
    <location>
        <begin position="36"/>
        <end position="60"/>
    </location>
</feature>
<reference evidence="3" key="1">
    <citation type="submission" date="2025-08" db="UniProtKB">
        <authorList>
            <consortium name="Ensembl"/>
        </authorList>
    </citation>
    <scope>IDENTIFICATION</scope>
</reference>
<feature type="chain" id="PRO_5018672032" description="UPAR/Ly6 domain-containing protein" evidence="2">
    <location>
        <begin position="21"/>
        <end position="138"/>
    </location>
</feature>
<keyword evidence="1" id="KW-1133">Transmembrane helix</keyword>
<accession>A0A3Q2P7V6</accession>
<dbReference type="Ensembl" id="ENSFHET00000003048.1">
    <property type="protein sequence ID" value="ENSFHEP00000007900.1"/>
    <property type="gene ID" value="ENSFHEG00000009059.1"/>
</dbReference>
<dbReference type="GeneTree" id="ENSGT00940000177553"/>
<reference evidence="3" key="2">
    <citation type="submission" date="2025-09" db="UniProtKB">
        <authorList>
            <consortium name="Ensembl"/>
        </authorList>
    </citation>
    <scope>IDENTIFICATION</scope>
</reference>
<proteinExistence type="predicted"/>
<dbReference type="SUPFAM" id="SSF57302">
    <property type="entry name" value="Snake toxin-like"/>
    <property type="match status" value="1"/>
</dbReference>
<dbReference type="InterPro" id="IPR045860">
    <property type="entry name" value="Snake_toxin-like_sf"/>
</dbReference>
<feature type="signal peptide" evidence="2">
    <location>
        <begin position="1"/>
        <end position="20"/>
    </location>
</feature>
<evidence type="ECO:0000256" key="1">
    <source>
        <dbReference type="SAM" id="Phobius"/>
    </source>
</evidence>
<dbReference type="AlphaFoldDB" id="A0A3Q2P7V6"/>
<organism evidence="3 4">
    <name type="scientific">Fundulus heteroclitus</name>
    <name type="common">Killifish</name>
    <name type="synonym">Mummichog</name>
    <dbReference type="NCBI Taxonomy" id="8078"/>
    <lineage>
        <taxon>Eukaryota</taxon>
        <taxon>Metazoa</taxon>
        <taxon>Chordata</taxon>
        <taxon>Craniata</taxon>
        <taxon>Vertebrata</taxon>
        <taxon>Euteleostomi</taxon>
        <taxon>Actinopterygii</taxon>
        <taxon>Neopterygii</taxon>
        <taxon>Teleostei</taxon>
        <taxon>Neoteleostei</taxon>
        <taxon>Acanthomorphata</taxon>
        <taxon>Ovalentaria</taxon>
        <taxon>Atherinomorphae</taxon>
        <taxon>Cyprinodontiformes</taxon>
        <taxon>Fundulidae</taxon>
        <taxon>Fundulus</taxon>
    </lineage>
</organism>
<name>A0A3Q2P7V6_FUNHE</name>
<evidence type="ECO:0008006" key="5">
    <source>
        <dbReference type="Google" id="ProtNLM"/>
    </source>
</evidence>
<keyword evidence="2" id="KW-0732">Signal</keyword>
<keyword evidence="1" id="KW-0472">Membrane</keyword>
<evidence type="ECO:0000256" key="2">
    <source>
        <dbReference type="SAM" id="SignalP"/>
    </source>
</evidence>
<protein>
    <recommendedName>
        <fullName evidence="5">UPAR/Ly6 domain-containing protein</fullName>
    </recommendedName>
</protein>
<keyword evidence="1" id="KW-0812">Transmembrane</keyword>
<dbReference type="Proteomes" id="UP000265000">
    <property type="component" value="Unplaced"/>
</dbReference>
<evidence type="ECO:0000313" key="4">
    <source>
        <dbReference type="Proteomes" id="UP000265000"/>
    </source>
</evidence>
<evidence type="ECO:0000313" key="3">
    <source>
        <dbReference type="Ensembl" id="ENSFHEP00000007900.1"/>
    </source>
</evidence>
<dbReference type="CDD" id="cd00117">
    <property type="entry name" value="TFP"/>
    <property type="match status" value="1"/>
</dbReference>